<accession>A0ABQ7LNI3</accession>
<feature type="domain" description="SWIM-type" evidence="6">
    <location>
        <begin position="24"/>
        <end position="56"/>
    </location>
</feature>
<dbReference type="Pfam" id="PF04434">
    <property type="entry name" value="SWIM"/>
    <property type="match status" value="1"/>
</dbReference>
<evidence type="ECO:0000259" key="6">
    <source>
        <dbReference type="PROSITE" id="PS50966"/>
    </source>
</evidence>
<evidence type="ECO:0000256" key="5">
    <source>
        <dbReference type="SAM" id="MobiDB-lite"/>
    </source>
</evidence>
<evidence type="ECO:0000256" key="3">
    <source>
        <dbReference type="ARBA" id="ARBA00022833"/>
    </source>
</evidence>
<keyword evidence="3" id="KW-0862">Zinc</keyword>
<name>A0ABQ7LNI3_BRACM</name>
<evidence type="ECO:0000256" key="2">
    <source>
        <dbReference type="ARBA" id="ARBA00022771"/>
    </source>
</evidence>
<evidence type="ECO:0000313" key="8">
    <source>
        <dbReference type="Proteomes" id="UP000823674"/>
    </source>
</evidence>
<gene>
    <name evidence="7" type="primary">A08g501280.1_BraROA</name>
    <name evidence="7" type="ORF">IGI04_029683</name>
</gene>
<dbReference type="PROSITE" id="PS50966">
    <property type="entry name" value="ZF_SWIM"/>
    <property type="match status" value="1"/>
</dbReference>
<proteinExistence type="predicted"/>
<dbReference type="Proteomes" id="UP000823674">
    <property type="component" value="Chromosome A08"/>
</dbReference>
<keyword evidence="8" id="KW-1185">Reference proteome</keyword>
<reference evidence="7 8" key="1">
    <citation type="submission" date="2021-03" db="EMBL/GenBank/DDBJ databases">
        <authorList>
            <person name="King G.J."/>
            <person name="Bancroft I."/>
            <person name="Baten A."/>
            <person name="Bloomfield J."/>
            <person name="Borpatragohain P."/>
            <person name="He Z."/>
            <person name="Irish N."/>
            <person name="Irwin J."/>
            <person name="Liu K."/>
            <person name="Mauleon R.P."/>
            <person name="Moore J."/>
            <person name="Morris R."/>
            <person name="Ostergaard L."/>
            <person name="Wang B."/>
            <person name="Wells R."/>
        </authorList>
    </citation>
    <scope>NUCLEOTIDE SEQUENCE [LARGE SCALE GENOMIC DNA]</scope>
    <source>
        <strain evidence="7">R-o-18</strain>
        <tissue evidence="7">Leaf</tissue>
    </source>
</reference>
<comment type="caution">
    <text evidence="7">The sequence shown here is derived from an EMBL/GenBank/DDBJ whole genome shotgun (WGS) entry which is preliminary data.</text>
</comment>
<dbReference type="SMART" id="SM00575">
    <property type="entry name" value="ZnF_PMZ"/>
    <property type="match status" value="1"/>
</dbReference>
<dbReference type="InterPro" id="IPR007527">
    <property type="entry name" value="Znf_SWIM"/>
</dbReference>
<dbReference type="EMBL" id="JADBGQ010000007">
    <property type="protein sequence ID" value="KAG5388142.1"/>
    <property type="molecule type" value="Genomic_DNA"/>
</dbReference>
<evidence type="ECO:0000313" key="7">
    <source>
        <dbReference type="EMBL" id="KAG5388142.1"/>
    </source>
</evidence>
<keyword evidence="1" id="KW-0479">Metal-binding</keyword>
<feature type="region of interest" description="Disordered" evidence="5">
    <location>
        <begin position="101"/>
        <end position="130"/>
    </location>
</feature>
<evidence type="ECO:0000256" key="1">
    <source>
        <dbReference type="ARBA" id="ARBA00022723"/>
    </source>
</evidence>
<dbReference type="InterPro" id="IPR006564">
    <property type="entry name" value="Znf_PMZ"/>
</dbReference>
<sequence>MLQWRLMFTKLIDVSEVKDDSMKYVVDMEKKHCICNFFDINKIPCIHTIVATKRYKRDENHYVDAFYSTETWAKAYAESIHPGGEISTPIYPENIDEFSCQPPATKKSSGRPPTKRKISVGEFGVPGSKS</sequence>
<evidence type="ECO:0000256" key="4">
    <source>
        <dbReference type="PROSITE-ProRule" id="PRU00325"/>
    </source>
</evidence>
<keyword evidence="2 4" id="KW-0863">Zinc-finger</keyword>
<organism evidence="7 8">
    <name type="scientific">Brassica rapa subsp. trilocularis</name>
    <dbReference type="NCBI Taxonomy" id="1813537"/>
    <lineage>
        <taxon>Eukaryota</taxon>
        <taxon>Viridiplantae</taxon>
        <taxon>Streptophyta</taxon>
        <taxon>Embryophyta</taxon>
        <taxon>Tracheophyta</taxon>
        <taxon>Spermatophyta</taxon>
        <taxon>Magnoliopsida</taxon>
        <taxon>eudicotyledons</taxon>
        <taxon>Gunneridae</taxon>
        <taxon>Pentapetalae</taxon>
        <taxon>rosids</taxon>
        <taxon>malvids</taxon>
        <taxon>Brassicales</taxon>
        <taxon>Brassicaceae</taxon>
        <taxon>Brassiceae</taxon>
        <taxon>Brassica</taxon>
    </lineage>
</organism>
<protein>
    <recommendedName>
        <fullName evidence="6">SWIM-type domain-containing protein</fullName>
    </recommendedName>
</protein>